<comment type="caution">
    <text evidence="2">The sequence shown here is derived from an EMBL/GenBank/DDBJ whole genome shotgun (WGS) entry which is preliminary data.</text>
</comment>
<sequence length="99" mass="11156">MLERCIGIVGWILKQQRKELSQPQFDDYAEISSPNTDSSVTEPELLEDIFLATLFTEKEGDVCSKFGRDVATPYMFDEMPERDGTSRNNVISDFAPSAS</sequence>
<dbReference type="Proteomes" id="UP000823775">
    <property type="component" value="Unassembled WGS sequence"/>
</dbReference>
<accession>A0ABS8Y794</accession>
<protein>
    <submittedName>
        <fullName evidence="2">Uncharacterized protein</fullName>
    </submittedName>
</protein>
<feature type="non-terminal residue" evidence="2">
    <location>
        <position position="99"/>
    </location>
</feature>
<organism evidence="2 3">
    <name type="scientific">Datura stramonium</name>
    <name type="common">Jimsonweed</name>
    <name type="synonym">Common thornapple</name>
    <dbReference type="NCBI Taxonomy" id="4076"/>
    <lineage>
        <taxon>Eukaryota</taxon>
        <taxon>Viridiplantae</taxon>
        <taxon>Streptophyta</taxon>
        <taxon>Embryophyta</taxon>
        <taxon>Tracheophyta</taxon>
        <taxon>Spermatophyta</taxon>
        <taxon>Magnoliopsida</taxon>
        <taxon>eudicotyledons</taxon>
        <taxon>Gunneridae</taxon>
        <taxon>Pentapetalae</taxon>
        <taxon>asterids</taxon>
        <taxon>lamiids</taxon>
        <taxon>Solanales</taxon>
        <taxon>Solanaceae</taxon>
        <taxon>Solanoideae</taxon>
        <taxon>Datureae</taxon>
        <taxon>Datura</taxon>
    </lineage>
</organism>
<evidence type="ECO:0000313" key="2">
    <source>
        <dbReference type="EMBL" id="MCE5167518.1"/>
    </source>
</evidence>
<feature type="region of interest" description="Disordered" evidence="1">
    <location>
        <begin position="78"/>
        <end position="99"/>
    </location>
</feature>
<reference evidence="2 3" key="1">
    <citation type="journal article" date="2021" name="BMC Genomics">
        <title>Datura genome reveals duplications of psychoactive alkaloid biosynthetic genes and high mutation rate following tissue culture.</title>
        <authorList>
            <person name="Rajewski A."/>
            <person name="Carter-House D."/>
            <person name="Stajich J."/>
            <person name="Litt A."/>
        </authorList>
    </citation>
    <scope>NUCLEOTIDE SEQUENCE [LARGE SCALE GENOMIC DNA]</scope>
    <source>
        <strain evidence="2">AR-01</strain>
    </source>
</reference>
<name>A0ABS8Y794_DATST</name>
<gene>
    <name evidence="2" type="ORF">HAX54_007988</name>
</gene>
<dbReference type="EMBL" id="JACEIK010141009">
    <property type="protein sequence ID" value="MCE5167518.1"/>
    <property type="molecule type" value="Genomic_DNA"/>
</dbReference>
<evidence type="ECO:0000313" key="3">
    <source>
        <dbReference type="Proteomes" id="UP000823775"/>
    </source>
</evidence>
<proteinExistence type="predicted"/>
<keyword evidence="3" id="KW-1185">Reference proteome</keyword>
<evidence type="ECO:0000256" key="1">
    <source>
        <dbReference type="SAM" id="MobiDB-lite"/>
    </source>
</evidence>